<proteinExistence type="predicted"/>
<protein>
    <recommendedName>
        <fullName evidence="3">SIAH-type domain-containing protein</fullName>
    </recommendedName>
</protein>
<reference evidence="1 2" key="3">
    <citation type="journal article" date="2010" name="BMC Genomics">
        <title>Transcriptome sequencing and comparative analysis of cucumber flowers with different sex types.</title>
        <authorList>
            <person name="Guo S."/>
            <person name="Zheng Y."/>
            <person name="Joung J.G."/>
            <person name="Liu S."/>
            <person name="Zhang Z."/>
            <person name="Crasta O.R."/>
            <person name="Sobral B.W."/>
            <person name="Xu Y."/>
            <person name="Huang S."/>
            <person name="Fei Z."/>
        </authorList>
    </citation>
    <scope>NUCLEOTIDE SEQUENCE [LARGE SCALE GENOMIC DNA]</scope>
    <source>
        <strain evidence="2">cv. 9930</strain>
    </source>
</reference>
<gene>
    <name evidence="1" type="ORF">Csa_5G418270</name>
</gene>
<dbReference type="PANTHER" id="PTHR46632:SF32">
    <property type="entry name" value="SIAH-TYPE DOMAIN-CONTAINING PROTEIN"/>
    <property type="match status" value="1"/>
</dbReference>
<reference evidence="1 2" key="4">
    <citation type="journal article" date="2011" name="BMC Genomics">
        <title>RNA-Seq improves annotation of protein-coding genes in the cucumber genome.</title>
        <authorList>
            <person name="Li Z."/>
            <person name="Zhang Z."/>
            <person name="Yan P."/>
            <person name="Huang S."/>
            <person name="Fei Z."/>
            <person name="Lin K."/>
        </authorList>
    </citation>
    <scope>NUCLEOTIDE SEQUENCE [LARGE SCALE GENOMIC DNA]</scope>
    <source>
        <strain evidence="2">cv. 9930</strain>
    </source>
</reference>
<evidence type="ECO:0008006" key="3">
    <source>
        <dbReference type="Google" id="ProtNLM"/>
    </source>
</evidence>
<dbReference type="InterPro" id="IPR013083">
    <property type="entry name" value="Znf_RING/FYVE/PHD"/>
</dbReference>
<name>A0A0A0KTM5_CUCSA</name>
<evidence type="ECO:0000313" key="2">
    <source>
        <dbReference type="Proteomes" id="UP000029981"/>
    </source>
</evidence>
<dbReference type="EMBL" id="CM002926">
    <property type="protein sequence ID" value="KGN51041.1"/>
    <property type="molecule type" value="Genomic_DNA"/>
</dbReference>
<accession>A0A0A0KTM5</accession>
<reference evidence="1 2" key="2">
    <citation type="journal article" date="2009" name="PLoS ONE">
        <title>An integrated genetic and cytogenetic map of the cucumber genome.</title>
        <authorList>
            <person name="Ren Y."/>
            <person name="Zhang Z."/>
            <person name="Liu J."/>
            <person name="Staub J.E."/>
            <person name="Han Y."/>
            <person name="Cheng Z."/>
            <person name="Li X."/>
            <person name="Lu J."/>
            <person name="Miao H."/>
            <person name="Kang H."/>
            <person name="Xie B."/>
            <person name="Gu X."/>
            <person name="Wang X."/>
            <person name="Du Y."/>
            <person name="Jin W."/>
            <person name="Huang S."/>
        </authorList>
    </citation>
    <scope>NUCLEOTIDE SEQUENCE [LARGE SCALE GENOMIC DNA]</scope>
    <source>
        <strain evidence="2">cv. 9930</strain>
    </source>
</reference>
<keyword evidence="2" id="KW-1185">Reference proteome</keyword>
<evidence type="ECO:0000313" key="1">
    <source>
        <dbReference type="EMBL" id="KGN51041.1"/>
    </source>
</evidence>
<sequence length="172" mass="19672">MKFSVRMDILHALPAATNLRMNVQPARGLLAIIVVEQLRRFLNPLNFPANNQSLDGNGSDHKKTCLYAPCLCPYFDCKFMASSKQLSLHFSNKHTDSATNFHFRSSFTICLKTDDTYHVLQEQDGFLFILSNSFKNLGNVVKICCLQPPLNETFSYDLRAETQDLPWFYNLP</sequence>
<dbReference type="Gene3D" id="3.30.40.10">
    <property type="entry name" value="Zinc/RING finger domain, C3HC4 (zinc finger)"/>
    <property type="match status" value="1"/>
</dbReference>
<dbReference type="InterPro" id="IPR044286">
    <property type="entry name" value="SINL_plant"/>
</dbReference>
<dbReference type="STRING" id="3659.A0A0A0KTM5"/>
<dbReference type="AlphaFoldDB" id="A0A0A0KTM5"/>
<dbReference type="PANTHER" id="PTHR46632">
    <property type="entry name" value="E3 UBIQUITIN-PROTEIN LIGASE SINA-LIKE 4"/>
    <property type="match status" value="1"/>
</dbReference>
<dbReference type="Gramene" id="KGN51041">
    <property type="protein sequence ID" value="KGN51041"/>
    <property type="gene ID" value="Csa_5G418270"/>
</dbReference>
<reference evidence="1 2" key="1">
    <citation type="journal article" date="2009" name="Nat. Genet.">
        <title>The genome of the cucumber, Cucumis sativus L.</title>
        <authorList>
            <person name="Huang S."/>
            <person name="Li R."/>
            <person name="Zhang Z."/>
            <person name="Li L."/>
            <person name="Gu X."/>
            <person name="Fan W."/>
            <person name="Lucas W.J."/>
            <person name="Wang X."/>
            <person name="Xie B."/>
            <person name="Ni P."/>
            <person name="Ren Y."/>
            <person name="Zhu H."/>
            <person name="Li J."/>
            <person name="Lin K."/>
            <person name="Jin W."/>
            <person name="Fei Z."/>
            <person name="Li G."/>
            <person name="Staub J."/>
            <person name="Kilian A."/>
            <person name="van der Vossen E.A."/>
            <person name="Wu Y."/>
            <person name="Guo J."/>
            <person name="He J."/>
            <person name="Jia Z."/>
            <person name="Ren Y."/>
            <person name="Tian G."/>
            <person name="Lu Y."/>
            <person name="Ruan J."/>
            <person name="Qian W."/>
            <person name="Wang M."/>
            <person name="Huang Q."/>
            <person name="Li B."/>
            <person name="Xuan Z."/>
            <person name="Cao J."/>
            <person name="Asan"/>
            <person name="Wu Z."/>
            <person name="Zhang J."/>
            <person name="Cai Q."/>
            <person name="Bai Y."/>
            <person name="Zhao B."/>
            <person name="Han Y."/>
            <person name="Li Y."/>
            <person name="Li X."/>
            <person name="Wang S."/>
            <person name="Shi Q."/>
            <person name="Liu S."/>
            <person name="Cho W.K."/>
            <person name="Kim J.Y."/>
            <person name="Xu Y."/>
            <person name="Heller-Uszynska K."/>
            <person name="Miao H."/>
            <person name="Cheng Z."/>
            <person name="Zhang S."/>
            <person name="Wu J."/>
            <person name="Yang Y."/>
            <person name="Kang H."/>
            <person name="Li M."/>
            <person name="Liang H."/>
            <person name="Ren X."/>
            <person name="Shi Z."/>
            <person name="Wen M."/>
            <person name="Jian M."/>
            <person name="Yang H."/>
            <person name="Zhang G."/>
            <person name="Yang Z."/>
            <person name="Chen R."/>
            <person name="Liu S."/>
            <person name="Li J."/>
            <person name="Ma L."/>
            <person name="Liu H."/>
            <person name="Zhou Y."/>
            <person name="Zhao J."/>
            <person name="Fang X."/>
            <person name="Li G."/>
            <person name="Fang L."/>
            <person name="Li Y."/>
            <person name="Liu D."/>
            <person name="Zheng H."/>
            <person name="Zhang Y."/>
            <person name="Qin N."/>
            <person name="Li Z."/>
            <person name="Yang G."/>
            <person name="Yang S."/>
            <person name="Bolund L."/>
            <person name="Kristiansen K."/>
            <person name="Zheng H."/>
            <person name="Li S."/>
            <person name="Zhang X."/>
            <person name="Yang H."/>
            <person name="Wang J."/>
            <person name="Sun R."/>
            <person name="Zhang B."/>
            <person name="Jiang S."/>
            <person name="Wang J."/>
            <person name="Du Y."/>
            <person name="Li S."/>
        </authorList>
    </citation>
    <scope>NUCLEOTIDE SEQUENCE [LARGE SCALE GENOMIC DNA]</scope>
    <source>
        <strain evidence="2">cv. 9930</strain>
    </source>
</reference>
<organism evidence="1 2">
    <name type="scientific">Cucumis sativus</name>
    <name type="common">Cucumber</name>
    <dbReference type="NCBI Taxonomy" id="3659"/>
    <lineage>
        <taxon>Eukaryota</taxon>
        <taxon>Viridiplantae</taxon>
        <taxon>Streptophyta</taxon>
        <taxon>Embryophyta</taxon>
        <taxon>Tracheophyta</taxon>
        <taxon>Spermatophyta</taxon>
        <taxon>Magnoliopsida</taxon>
        <taxon>eudicotyledons</taxon>
        <taxon>Gunneridae</taxon>
        <taxon>Pentapetalae</taxon>
        <taxon>rosids</taxon>
        <taxon>fabids</taxon>
        <taxon>Cucurbitales</taxon>
        <taxon>Cucurbitaceae</taxon>
        <taxon>Benincaseae</taxon>
        <taxon>Cucumis</taxon>
    </lineage>
</organism>
<dbReference type="SUPFAM" id="SSF49599">
    <property type="entry name" value="TRAF domain-like"/>
    <property type="match status" value="1"/>
</dbReference>
<dbReference type="Proteomes" id="UP000029981">
    <property type="component" value="Chromosome 5"/>
</dbReference>